<name>A0A1M6N057_9FLAO</name>
<dbReference type="Proteomes" id="UP000184498">
    <property type="component" value="Unassembled WGS sequence"/>
</dbReference>
<reference evidence="2" key="1">
    <citation type="submission" date="2016-11" db="EMBL/GenBank/DDBJ databases">
        <authorList>
            <person name="Varghese N."/>
            <person name="Submissions S."/>
        </authorList>
    </citation>
    <scope>NUCLEOTIDE SEQUENCE [LARGE SCALE GENOMIC DNA]</scope>
    <source>
        <strain evidence="2">DSM 18016</strain>
    </source>
</reference>
<keyword evidence="2" id="KW-1185">Reference proteome</keyword>
<dbReference type="EMBL" id="FRAM01000001">
    <property type="protein sequence ID" value="SHJ89135.1"/>
    <property type="molecule type" value="Genomic_DNA"/>
</dbReference>
<gene>
    <name evidence="1" type="ORF">SAMN05444371_0094</name>
</gene>
<organism evidence="1 2">
    <name type="scientific">Epilithonimonas mollis</name>
    <dbReference type="NCBI Taxonomy" id="216903"/>
    <lineage>
        <taxon>Bacteria</taxon>
        <taxon>Pseudomonadati</taxon>
        <taxon>Bacteroidota</taxon>
        <taxon>Flavobacteriia</taxon>
        <taxon>Flavobacteriales</taxon>
        <taxon>Weeksellaceae</taxon>
        <taxon>Chryseobacterium group</taxon>
        <taxon>Epilithonimonas</taxon>
    </lineage>
</organism>
<protein>
    <submittedName>
        <fullName evidence="1">Uncharacterized protein</fullName>
    </submittedName>
</protein>
<proteinExistence type="predicted"/>
<evidence type="ECO:0000313" key="1">
    <source>
        <dbReference type="EMBL" id="SHJ89135.1"/>
    </source>
</evidence>
<sequence>MKPGMDYMRDRHDLIQKTPTITMKIIVLHFKD</sequence>
<evidence type="ECO:0000313" key="2">
    <source>
        <dbReference type="Proteomes" id="UP000184498"/>
    </source>
</evidence>
<dbReference type="AlphaFoldDB" id="A0A1M6N057"/>
<accession>A0A1M6N057</accession>